<gene>
    <name evidence="2" type="ORF">CEXT_706441</name>
</gene>
<dbReference type="Proteomes" id="UP001054945">
    <property type="component" value="Unassembled WGS sequence"/>
</dbReference>
<name>A0AAV4S9C8_CAEEX</name>
<feature type="region of interest" description="Disordered" evidence="1">
    <location>
        <begin position="1"/>
        <end position="29"/>
    </location>
</feature>
<organism evidence="2 3">
    <name type="scientific">Caerostris extrusa</name>
    <name type="common">Bark spider</name>
    <name type="synonym">Caerostris bankana</name>
    <dbReference type="NCBI Taxonomy" id="172846"/>
    <lineage>
        <taxon>Eukaryota</taxon>
        <taxon>Metazoa</taxon>
        <taxon>Ecdysozoa</taxon>
        <taxon>Arthropoda</taxon>
        <taxon>Chelicerata</taxon>
        <taxon>Arachnida</taxon>
        <taxon>Araneae</taxon>
        <taxon>Araneomorphae</taxon>
        <taxon>Entelegynae</taxon>
        <taxon>Araneoidea</taxon>
        <taxon>Araneidae</taxon>
        <taxon>Caerostris</taxon>
    </lineage>
</organism>
<evidence type="ECO:0000313" key="3">
    <source>
        <dbReference type="Proteomes" id="UP001054945"/>
    </source>
</evidence>
<reference evidence="2 3" key="1">
    <citation type="submission" date="2021-06" db="EMBL/GenBank/DDBJ databases">
        <title>Caerostris extrusa draft genome.</title>
        <authorList>
            <person name="Kono N."/>
            <person name="Arakawa K."/>
        </authorList>
    </citation>
    <scope>NUCLEOTIDE SEQUENCE [LARGE SCALE GENOMIC DNA]</scope>
</reference>
<feature type="non-terminal residue" evidence="2">
    <location>
        <position position="1"/>
    </location>
</feature>
<dbReference type="EMBL" id="BPLR01009163">
    <property type="protein sequence ID" value="GIY29969.1"/>
    <property type="molecule type" value="Genomic_DNA"/>
</dbReference>
<accession>A0AAV4S9C8</accession>
<evidence type="ECO:0000313" key="2">
    <source>
        <dbReference type="EMBL" id="GIY29969.1"/>
    </source>
</evidence>
<comment type="caution">
    <text evidence="2">The sequence shown here is derived from an EMBL/GenBank/DDBJ whole genome shotgun (WGS) entry which is preliminary data.</text>
</comment>
<dbReference type="AlphaFoldDB" id="A0AAV4S9C8"/>
<feature type="compositionally biased region" description="Basic and acidic residues" evidence="1">
    <location>
        <begin position="9"/>
        <end position="23"/>
    </location>
</feature>
<keyword evidence="3" id="KW-1185">Reference proteome</keyword>
<sequence length="85" mass="9912">SNSRAGNGTEKKEPRSGRSESNKRNPALSALALKNVAPRNMMECYRRQIRPERRSGILKQCLEPPKEKKKIRRWSCKEKKRKIYG</sequence>
<evidence type="ECO:0000256" key="1">
    <source>
        <dbReference type="SAM" id="MobiDB-lite"/>
    </source>
</evidence>
<protein>
    <submittedName>
        <fullName evidence="2">Uncharacterized protein</fullName>
    </submittedName>
</protein>
<proteinExistence type="predicted"/>